<dbReference type="PANTHER" id="PTHR23024:SF113">
    <property type="entry name" value="CARBOXYLESTERASE 8-RELATED"/>
    <property type="match status" value="1"/>
</dbReference>
<reference evidence="4 5" key="1">
    <citation type="journal article" date="2024" name="Plant J.">
        <title>Genome sequences and population genomics reveal climatic adaptation and genomic divergence between two closely related sweetgum species.</title>
        <authorList>
            <person name="Xu W.Q."/>
            <person name="Ren C.Q."/>
            <person name="Zhang X.Y."/>
            <person name="Comes H.P."/>
            <person name="Liu X.H."/>
            <person name="Li Y.G."/>
            <person name="Kettle C.J."/>
            <person name="Jalonen R."/>
            <person name="Gaisberger H."/>
            <person name="Ma Y.Z."/>
            <person name="Qiu Y.X."/>
        </authorList>
    </citation>
    <scope>NUCLEOTIDE SEQUENCE [LARGE SCALE GENOMIC DNA]</scope>
    <source>
        <strain evidence="4">Hangzhou</strain>
    </source>
</reference>
<evidence type="ECO:0000259" key="3">
    <source>
        <dbReference type="Pfam" id="PF07859"/>
    </source>
</evidence>
<dbReference type="GO" id="GO:0016787">
    <property type="term" value="F:hydrolase activity"/>
    <property type="evidence" value="ECO:0007669"/>
    <property type="project" value="UniProtKB-KW"/>
</dbReference>
<keyword evidence="5" id="KW-1185">Reference proteome</keyword>
<gene>
    <name evidence="4" type="ORF">L1049_018895</name>
</gene>
<evidence type="ECO:0000256" key="1">
    <source>
        <dbReference type="ARBA" id="ARBA00010515"/>
    </source>
</evidence>
<sequence length="334" mass="37171">MDPYKFLNIVPNPDGSLTRLTPFPTVPPTEDNSTTTADSNSPHLYFSKDVPLNPNNNTFIRIFRPHPLPPRAKLPLIIYFHGGGFVVFSAATQPFQKSCGAMAVHVPALILSVDHRLAPEHRLPAAYDDAKEAIMWVRDQALDINGGEAWLSEHADFSNCFLMGCSSGANIVYHAGIRALDYDHSPVNIIGLIMNQAYFGGVQRTESELRLIDDRTVPLPVNDLLWELSLPKDADRDHEYSNPMVGVSLHRKIGRLPRCLVIGYGGDPLIDRQREFVKLLESRGVHVVAKFDEEGFHGVEFFDPTKAQALYEDLKEFVNSAISESNVIPAKSTI</sequence>
<dbReference type="Gene3D" id="3.40.50.1820">
    <property type="entry name" value="alpha/beta hydrolase"/>
    <property type="match status" value="1"/>
</dbReference>
<dbReference type="EMBL" id="JBBPBK010000012">
    <property type="protein sequence ID" value="KAK9274081.1"/>
    <property type="molecule type" value="Genomic_DNA"/>
</dbReference>
<dbReference type="InterPro" id="IPR050466">
    <property type="entry name" value="Carboxylest/Gibb_receptor"/>
</dbReference>
<dbReference type="AlphaFoldDB" id="A0AAP0RBP5"/>
<protein>
    <recommendedName>
        <fullName evidence="3">Alpha/beta hydrolase fold-3 domain-containing protein</fullName>
    </recommendedName>
</protein>
<evidence type="ECO:0000256" key="2">
    <source>
        <dbReference type="ARBA" id="ARBA00022801"/>
    </source>
</evidence>
<dbReference type="InterPro" id="IPR029058">
    <property type="entry name" value="AB_hydrolase_fold"/>
</dbReference>
<evidence type="ECO:0000313" key="5">
    <source>
        <dbReference type="Proteomes" id="UP001415857"/>
    </source>
</evidence>
<dbReference type="InterPro" id="IPR013094">
    <property type="entry name" value="AB_hydrolase_3"/>
</dbReference>
<dbReference type="Pfam" id="PF07859">
    <property type="entry name" value="Abhydrolase_3"/>
    <property type="match status" value="1"/>
</dbReference>
<dbReference type="Proteomes" id="UP001415857">
    <property type="component" value="Unassembled WGS sequence"/>
</dbReference>
<dbReference type="SUPFAM" id="SSF53474">
    <property type="entry name" value="alpha/beta-Hydrolases"/>
    <property type="match status" value="1"/>
</dbReference>
<dbReference type="PANTHER" id="PTHR23024">
    <property type="entry name" value="ARYLACETAMIDE DEACETYLASE"/>
    <property type="match status" value="1"/>
</dbReference>
<keyword evidence="2" id="KW-0378">Hydrolase</keyword>
<dbReference type="PROSITE" id="PS01173">
    <property type="entry name" value="LIPASE_GDXG_HIS"/>
    <property type="match status" value="1"/>
</dbReference>
<dbReference type="InterPro" id="IPR002168">
    <property type="entry name" value="Lipase_GDXG_HIS_AS"/>
</dbReference>
<comment type="caution">
    <text evidence="4">The sequence shown here is derived from an EMBL/GenBank/DDBJ whole genome shotgun (WGS) entry which is preliminary data.</text>
</comment>
<evidence type="ECO:0000313" key="4">
    <source>
        <dbReference type="EMBL" id="KAK9274081.1"/>
    </source>
</evidence>
<name>A0AAP0RBP5_LIQFO</name>
<organism evidence="4 5">
    <name type="scientific">Liquidambar formosana</name>
    <name type="common">Formosan gum</name>
    <dbReference type="NCBI Taxonomy" id="63359"/>
    <lineage>
        <taxon>Eukaryota</taxon>
        <taxon>Viridiplantae</taxon>
        <taxon>Streptophyta</taxon>
        <taxon>Embryophyta</taxon>
        <taxon>Tracheophyta</taxon>
        <taxon>Spermatophyta</taxon>
        <taxon>Magnoliopsida</taxon>
        <taxon>eudicotyledons</taxon>
        <taxon>Gunneridae</taxon>
        <taxon>Pentapetalae</taxon>
        <taxon>Saxifragales</taxon>
        <taxon>Altingiaceae</taxon>
        <taxon>Liquidambar</taxon>
    </lineage>
</organism>
<accession>A0AAP0RBP5</accession>
<feature type="domain" description="Alpha/beta hydrolase fold-3" evidence="3">
    <location>
        <begin position="77"/>
        <end position="299"/>
    </location>
</feature>
<proteinExistence type="inferred from homology"/>
<comment type="similarity">
    <text evidence="1">Belongs to the 'GDXG' lipolytic enzyme family.</text>
</comment>